<evidence type="ECO:0008006" key="4">
    <source>
        <dbReference type="Google" id="ProtNLM"/>
    </source>
</evidence>
<keyword evidence="1" id="KW-0732">Signal</keyword>
<sequence>MFSAFRGAIFAFVSGVALISVASQFPGMRAASEEARIFNAENADLFGEDPYFYTQLKLKEVDASGNGGYAVISVDGVEQQLQAGDVLVPPCLSLSRVLKDAVLLDHCGSYAFLSLRESVASVAAMKLRVLSARVGDLVEREPNVVDLRGNVGVRRLVSDYRHRLYDRPLSLLGAINVDVVSGEEGREYYISPGRDKLIFPALALEPSDRIRALNGVDLSGGQSLTEVYERLDDVSHMAITIERNREDWVVMVDFEPIEAGMK</sequence>
<dbReference type="Proteomes" id="UP001557484">
    <property type="component" value="Unassembled WGS sequence"/>
</dbReference>
<dbReference type="RefSeq" id="WP_368376345.1">
    <property type="nucleotide sequence ID" value="NZ_JBFRYB010000001.1"/>
</dbReference>
<keyword evidence="3" id="KW-1185">Reference proteome</keyword>
<protein>
    <recommendedName>
        <fullName evidence="4">Type II secretion system protein GspC N-terminal domain-containing protein</fullName>
    </recommendedName>
</protein>
<dbReference type="SUPFAM" id="SSF50156">
    <property type="entry name" value="PDZ domain-like"/>
    <property type="match status" value="1"/>
</dbReference>
<feature type="chain" id="PRO_5047104961" description="Type II secretion system protein GspC N-terminal domain-containing protein" evidence="1">
    <location>
        <begin position="23"/>
        <end position="262"/>
    </location>
</feature>
<reference evidence="2 3" key="1">
    <citation type="journal article" date="2011" name="Int. J. Syst. Evol. Microbiol.">
        <title>Zhongshania antarctica gen. nov., sp. nov. and Zhongshania guokunii sp. nov., gammaproteobacteria respectively isolated from coastal attached (fast) ice and surface seawater of the Antarctic.</title>
        <authorList>
            <person name="Li H.J."/>
            <person name="Zhang X.Y."/>
            <person name="Chen C.X."/>
            <person name="Zhang Y.J."/>
            <person name="Gao Z.M."/>
            <person name="Yu Y."/>
            <person name="Chen X.L."/>
            <person name="Chen B."/>
            <person name="Zhang Y.Z."/>
        </authorList>
    </citation>
    <scope>NUCLEOTIDE SEQUENCE [LARGE SCALE GENOMIC DNA]</scope>
    <source>
        <strain evidence="2 3">R06B22</strain>
    </source>
</reference>
<comment type="caution">
    <text evidence="2">The sequence shown here is derived from an EMBL/GenBank/DDBJ whole genome shotgun (WGS) entry which is preliminary data.</text>
</comment>
<dbReference type="InterPro" id="IPR036034">
    <property type="entry name" value="PDZ_sf"/>
</dbReference>
<feature type="signal peptide" evidence="1">
    <location>
        <begin position="1"/>
        <end position="22"/>
    </location>
</feature>
<name>A0ABV3TXA7_9GAMM</name>
<dbReference type="Gene3D" id="2.30.42.10">
    <property type="match status" value="1"/>
</dbReference>
<evidence type="ECO:0000313" key="3">
    <source>
        <dbReference type="Proteomes" id="UP001557484"/>
    </source>
</evidence>
<proteinExistence type="predicted"/>
<evidence type="ECO:0000256" key="1">
    <source>
        <dbReference type="SAM" id="SignalP"/>
    </source>
</evidence>
<organism evidence="2 3">
    <name type="scientific">Zhongshania arctica</name>
    <dbReference type="NCBI Taxonomy" id="3238302"/>
    <lineage>
        <taxon>Bacteria</taxon>
        <taxon>Pseudomonadati</taxon>
        <taxon>Pseudomonadota</taxon>
        <taxon>Gammaproteobacteria</taxon>
        <taxon>Cellvibrionales</taxon>
        <taxon>Spongiibacteraceae</taxon>
        <taxon>Zhongshania</taxon>
    </lineage>
</organism>
<evidence type="ECO:0000313" key="2">
    <source>
        <dbReference type="EMBL" id="MEX1666262.1"/>
    </source>
</evidence>
<accession>A0ABV3TXA7</accession>
<gene>
    <name evidence="2" type="ORF">AB4875_12260</name>
</gene>
<dbReference type="EMBL" id="JBFRYB010000001">
    <property type="protein sequence ID" value="MEX1666262.1"/>
    <property type="molecule type" value="Genomic_DNA"/>
</dbReference>